<evidence type="ECO:0000313" key="1">
    <source>
        <dbReference type="EMBL" id="RRS04278.1"/>
    </source>
</evidence>
<sequence>MSTPPDHSPPAAHWTAFAGTRLLHRGSPLEVALAVQAALRHDPNASVLTFDDQQGRSVDLDLRGSAEDIAARLALQLGPPAEAEAASPLSADAHARSPGRPKLGVVAREVTLLPRHWDWLGAQPGGASVTLRKLVDTARTASSAQERIRQAQASADRFMMAMAGDLPGYEEVARALYAGQRERFNALTEPWPVDLRDHSRRLAEPAFEPATAPAEPG</sequence>
<proteinExistence type="predicted"/>
<reference evidence="1 2" key="1">
    <citation type="submission" date="2018-12" db="EMBL/GenBank/DDBJ databases">
        <title>The whole draft genome of Aquabacterium sp. SJQ9.</title>
        <authorList>
            <person name="Sun L."/>
            <person name="Gao X."/>
            <person name="Chen W."/>
            <person name="Huang K."/>
        </authorList>
    </citation>
    <scope>NUCLEOTIDE SEQUENCE [LARGE SCALE GENOMIC DNA]</scope>
    <source>
        <strain evidence="1 2">SJQ9</strain>
    </source>
</reference>
<gene>
    <name evidence="1" type="ORF">EIP75_10290</name>
</gene>
<name>A0A3R8TT70_9BURK</name>
<protein>
    <submittedName>
        <fullName evidence="1">DUF2239 family protein</fullName>
    </submittedName>
</protein>
<organism evidence="1 2">
    <name type="scientific">Aquabacterium soli</name>
    <dbReference type="NCBI Taxonomy" id="2493092"/>
    <lineage>
        <taxon>Bacteria</taxon>
        <taxon>Pseudomonadati</taxon>
        <taxon>Pseudomonadota</taxon>
        <taxon>Betaproteobacteria</taxon>
        <taxon>Burkholderiales</taxon>
        <taxon>Aquabacterium</taxon>
    </lineage>
</organism>
<dbReference type="Proteomes" id="UP000269265">
    <property type="component" value="Unassembled WGS sequence"/>
</dbReference>
<evidence type="ECO:0000313" key="2">
    <source>
        <dbReference type="Proteomes" id="UP000269265"/>
    </source>
</evidence>
<dbReference type="EMBL" id="RSED01000007">
    <property type="protein sequence ID" value="RRS04278.1"/>
    <property type="molecule type" value="Genomic_DNA"/>
</dbReference>
<accession>A0A3R8TT70</accession>
<comment type="caution">
    <text evidence="1">The sequence shown here is derived from an EMBL/GenBank/DDBJ whole genome shotgun (WGS) entry which is preliminary data.</text>
</comment>
<dbReference type="InterPro" id="IPR018715">
    <property type="entry name" value="DUF2239"/>
</dbReference>
<dbReference type="Pfam" id="PF09998">
    <property type="entry name" value="DUF2239"/>
    <property type="match status" value="1"/>
</dbReference>
<dbReference type="RefSeq" id="WP_125243185.1">
    <property type="nucleotide sequence ID" value="NZ_RSED01000007.1"/>
</dbReference>
<keyword evidence="2" id="KW-1185">Reference proteome</keyword>
<dbReference type="OrthoDB" id="282960at2"/>
<dbReference type="AlphaFoldDB" id="A0A3R8TT70"/>